<feature type="chain" id="PRO_5040868215" description="Rap1a immunity protein domain-containing protein" evidence="1">
    <location>
        <begin position="24"/>
        <end position="123"/>
    </location>
</feature>
<protein>
    <recommendedName>
        <fullName evidence="4">Rap1a immunity protein domain-containing protein</fullName>
    </recommendedName>
</protein>
<dbReference type="RefSeq" id="WP_271184904.1">
    <property type="nucleotide sequence ID" value="NZ_BSFE01000001.1"/>
</dbReference>
<evidence type="ECO:0000256" key="1">
    <source>
        <dbReference type="SAM" id="SignalP"/>
    </source>
</evidence>
<evidence type="ECO:0000313" key="3">
    <source>
        <dbReference type="Proteomes" id="UP001143486"/>
    </source>
</evidence>
<organism evidence="2 3">
    <name type="scientific">Maricaulis virginensis</name>
    <dbReference type="NCBI Taxonomy" id="144022"/>
    <lineage>
        <taxon>Bacteria</taxon>
        <taxon>Pseudomonadati</taxon>
        <taxon>Pseudomonadota</taxon>
        <taxon>Alphaproteobacteria</taxon>
        <taxon>Maricaulales</taxon>
        <taxon>Maricaulaceae</taxon>
        <taxon>Maricaulis</taxon>
    </lineage>
</organism>
<dbReference type="EMBL" id="BSFE01000001">
    <property type="protein sequence ID" value="GLK50503.1"/>
    <property type="molecule type" value="Genomic_DNA"/>
</dbReference>
<feature type="signal peptide" evidence="1">
    <location>
        <begin position="1"/>
        <end position="23"/>
    </location>
</feature>
<gene>
    <name evidence="2" type="ORF">GCM10017621_00110</name>
</gene>
<reference evidence="2" key="1">
    <citation type="journal article" date="2014" name="Int. J. Syst. Evol. Microbiol.">
        <title>Complete genome sequence of Corynebacterium casei LMG S-19264T (=DSM 44701T), isolated from a smear-ripened cheese.</title>
        <authorList>
            <consortium name="US DOE Joint Genome Institute (JGI-PGF)"/>
            <person name="Walter F."/>
            <person name="Albersmeier A."/>
            <person name="Kalinowski J."/>
            <person name="Ruckert C."/>
        </authorList>
    </citation>
    <scope>NUCLEOTIDE SEQUENCE</scope>
    <source>
        <strain evidence="2">VKM B-1513</strain>
    </source>
</reference>
<keyword evidence="1" id="KW-0732">Signal</keyword>
<proteinExistence type="predicted"/>
<evidence type="ECO:0008006" key="4">
    <source>
        <dbReference type="Google" id="ProtNLM"/>
    </source>
</evidence>
<keyword evidence="3" id="KW-1185">Reference proteome</keyword>
<dbReference type="AlphaFoldDB" id="A0A9W6MLZ5"/>
<comment type="caution">
    <text evidence="2">The sequence shown here is derived from an EMBL/GenBank/DDBJ whole genome shotgun (WGS) entry which is preliminary data.</text>
</comment>
<accession>A0A9W6MLZ5</accession>
<evidence type="ECO:0000313" key="2">
    <source>
        <dbReference type="EMBL" id="GLK50503.1"/>
    </source>
</evidence>
<name>A0A9W6MLZ5_9PROT</name>
<reference evidence="2" key="2">
    <citation type="submission" date="2023-01" db="EMBL/GenBank/DDBJ databases">
        <authorList>
            <person name="Sun Q."/>
            <person name="Evtushenko L."/>
        </authorList>
    </citation>
    <scope>NUCLEOTIDE SEQUENCE</scope>
    <source>
        <strain evidence="2">VKM B-1513</strain>
    </source>
</reference>
<sequence>MRSLRLLSCGMVAAILTAASAVAQSSSAPETADAADRFTNRDLMEHSQRDRRIWLAAFIGGAANAVALHDVEAGRCISRWYDEDDLEQLGLIERSMSAYPDNRPVEIIFALVRRECPSFIPES</sequence>
<dbReference type="Proteomes" id="UP001143486">
    <property type="component" value="Unassembled WGS sequence"/>
</dbReference>